<dbReference type="Pfam" id="PF08620">
    <property type="entry name" value="RPAP1_C"/>
    <property type="match status" value="1"/>
</dbReference>
<evidence type="ECO:0000259" key="3">
    <source>
        <dbReference type="Pfam" id="PF08620"/>
    </source>
</evidence>
<evidence type="ECO:0000313" key="5">
    <source>
        <dbReference type="EMBL" id="KAF2737902.1"/>
    </source>
</evidence>
<dbReference type="InterPro" id="IPR013929">
    <property type="entry name" value="RPAP1_C"/>
</dbReference>
<evidence type="ECO:0000256" key="2">
    <source>
        <dbReference type="SAM" id="MobiDB-lite"/>
    </source>
</evidence>
<organism evidence="5 6">
    <name type="scientific">Polyplosphaeria fusca</name>
    <dbReference type="NCBI Taxonomy" id="682080"/>
    <lineage>
        <taxon>Eukaryota</taxon>
        <taxon>Fungi</taxon>
        <taxon>Dikarya</taxon>
        <taxon>Ascomycota</taxon>
        <taxon>Pezizomycotina</taxon>
        <taxon>Dothideomycetes</taxon>
        <taxon>Pleosporomycetidae</taxon>
        <taxon>Pleosporales</taxon>
        <taxon>Tetraplosphaeriaceae</taxon>
        <taxon>Polyplosphaeria</taxon>
    </lineage>
</organism>
<feature type="domain" description="RPAP1 N-terminal" evidence="4">
    <location>
        <begin position="112"/>
        <end position="156"/>
    </location>
</feature>
<feature type="compositionally biased region" description="Basic and acidic residues" evidence="2">
    <location>
        <begin position="112"/>
        <end position="130"/>
    </location>
</feature>
<sequence>MSFARGERVYFDPDPNQDFGAHPSSEEHPAPSLTTAFVGEIVERSSSTANPPSVPAPKSTTKGFPALKKRTPKVSAFKQQRAGHVAASEKPALADAPPRTAPGAGSVAGEKQGIDEENKERLSRMSAEEIQQERQELLSALSPSLIQRLLGRSNIDDGSNEQDLGLESPAPPTNPAKMEEVSSSKRKVTFNVPQDPQEPAHSLEKGPSNSAVQDTVSVDIDEPPGSAQSSAAVHFPEPPPVADLDPNSDTFLTDLHEKYFPNLSYDPASVSWMKPIDPTDTKSPYHPSQTALEPAELRFNFKGALLAPSAAREIPVTDGLHHHAEAPEAAGYTIPELARLSRSAVPTQRCIAYQTLGRILHRLGKGEFGVEEPKMRVEGPVGIAKDPAYADPDDDWEEESVGSAMARGLWDCMDEGRVIETLTKEANEEKGHLTAKTYAREALWSWRSGGGRKKPAV</sequence>
<evidence type="ECO:0000256" key="1">
    <source>
        <dbReference type="ARBA" id="ARBA00009953"/>
    </source>
</evidence>
<comment type="similarity">
    <text evidence="1">Belongs to the RPAP1 family.</text>
</comment>
<feature type="region of interest" description="Disordered" evidence="2">
    <location>
        <begin position="1"/>
        <end position="130"/>
    </location>
</feature>
<dbReference type="Pfam" id="PF08621">
    <property type="entry name" value="RPAP1_N"/>
    <property type="match status" value="1"/>
</dbReference>
<dbReference type="EMBL" id="ML996112">
    <property type="protein sequence ID" value="KAF2737902.1"/>
    <property type="molecule type" value="Genomic_DNA"/>
</dbReference>
<comment type="caution">
    <text evidence="5">The sequence shown here is derived from an EMBL/GenBank/DDBJ whole genome shotgun (WGS) entry which is preliminary data.</text>
</comment>
<protein>
    <submittedName>
        <fullName evidence="5">Uncharacterized protein</fullName>
    </submittedName>
</protein>
<dbReference type="Proteomes" id="UP000799444">
    <property type="component" value="Unassembled WGS sequence"/>
</dbReference>
<reference evidence="5" key="1">
    <citation type="journal article" date="2020" name="Stud. Mycol.">
        <title>101 Dothideomycetes genomes: a test case for predicting lifestyles and emergence of pathogens.</title>
        <authorList>
            <person name="Haridas S."/>
            <person name="Albert R."/>
            <person name="Binder M."/>
            <person name="Bloem J."/>
            <person name="Labutti K."/>
            <person name="Salamov A."/>
            <person name="Andreopoulos B."/>
            <person name="Baker S."/>
            <person name="Barry K."/>
            <person name="Bills G."/>
            <person name="Bluhm B."/>
            <person name="Cannon C."/>
            <person name="Castanera R."/>
            <person name="Culley D."/>
            <person name="Daum C."/>
            <person name="Ezra D."/>
            <person name="Gonzalez J."/>
            <person name="Henrissat B."/>
            <person name="Kuo A."/>
            <person name="Liang C."/>
            <person name="Lipzen A."/>
            <person name="Lutzoni F."/>
            <person name="Magnuson J."/>
            <person name="Mondo S."/>
            <person name="Nolan M."/>
            <person name="Ohm R."/>
            <person name="Pangilinan J."/>
            <person name="Park H.-J."/>
            <person name="Ramirez L."/>
            <person name="Alfaro M."/>
            <person name="Sun H."/>
            <person name="Tritt A."/>
            <person name="Yoshinaga Y."/>
            <person name="Zwiers L.-H."/>
            <person name="Turgeon B."/>
            <person name="Goodwin S."/>
            <person name="Spatafora J."/>
            <person name="Crous P."/>
            <person name="Grigoriev I."/>
        </authorList>
    </citation>
    <scope>NUCLEOTIDE SEQUENCE</scope>
    <source>
        <strain evidence="5">CBS 125425</strain>
    </source>
</reference>
<dbReference type="InterPro" id="IPR039913">
    <property type="entry name" value="RPAP1/Rba50"/>
</dbReference>
<feature type="region of interest" description="Disordered" evidence="2">
    <location>
        <begin position="152"/>
        <end position="211"/>
    </location>
</feature>
<name>A0A9P4R6Y6_9PLEO</name>
<proteinExistence type="inferred from homology"/>
<feature type="compositionally biased region" description="Basic and acidic residues" evidence="2">
    <location>
        <begin position="1"/>
        <end position="11"/>
    </location>
</feature>
<dbReference type="OrthoDB" id="348201at2759"/>
<dbReference type="InterPro" id="IPR013930">
    <property type="entry name" value="RPAP1_N"/>
</dbReference>
<evidence type="ECO:0000259" key="4">
    <source>
        <dbReference type="Pfam" id="PF08621"/>
    </source>
</evidence>
<dbReference type="AlphaFoldDB" id="A0A9P4R6Y6"/>
<dbReference type="PANTHER" id="PTHR21483">
    <property type="entry name" value="RNA POLYMERASE II-ASSOCIATED PROTEIN 1"/>
    <property type="match status" value="1"/>
</dbReference>
<feature type="domain" description="RPAP1 C-terminal" evidence="3">
    <location>
        <begin position="296"/>
        <end position="363"/>
    </location>
</feature>
<dbReference type="GO" id="GO:0006366">
    <property type="term" value="P:transcription by RNA polymerase II"/>
    <property type="evidence" value="ECO:0007669"/>
    <property type="project" value="InterPro"/>
</dbReference>
<evidence type="ECO:0000313" key="6">
    <source>
        <dbReference type="Proteomes" id="UP000799444"/>
    </source>
</evidence>
<accession>A0A9P4R6Y6</accession>
<keyword evidence="6" id="KW-1185">Reference proteome</keyword>
<gene>
    <name evidence="5" type="ORF">EJ04DRAFT_487047</name>
</gene>
<dbReference type="PANTHER" id="PTHR21483:SF18">
    <property type="entry name" value="RNA POLYMERASE II-ASSOCIATED PROTEIN 1"/>
    <property type="match status" value="1"/>
</dbReference>